<evidence type="ECO:0000313" key="2">
    <source>
        <dbReference type="Proteomes" id="UP000262969"/>
    </source>
</evidence>
<sequence length="129" mass="15310">MLHTFIKDFYKTISFDKGEEWREEAFREYFLSDAILFECKVGCYHRKTIDEFVSEFTSLIKFHPEYFENGFQEKQVNVKIIENDISTLTSSEYEKCYCISGKEVKEYGIFNMSIVKKDGTLKIACLIWS</sequence>
<proteinExistence type="predicted"/>
<dbReference type="EMBL" id="DPVV01000359">
    <property type="protein sequence ID" value="HCL02878.1"/>
    <property type="molecule type" value="Genomic_DNA"/>
</dbReference>
<organism evidence="1 2">
    <name type="scientific">Lachnoclostridium phytofermentans</name>
    <dbReference type="NCBI Taxonomy" id="66219"/>
    <lineage>
        <taxon>Bacteria</taxon>
        <taxon>Bacillati</taxon>
        <taxon>Bacillota</taxon>
        <taxon>Clostridia</taxon>
        <taxon>Lachnospirales</taxon>
        <taxon>Lachnospiraceae</taxon>
    </lineage>
</organism>
<dbReference type="AlphaFoldDB" id="A0A3D2X938"/>
<accession>A0A3D2X938</accession>
<gene>
    <name evidence="1" type="ORF">DHW61_10790</name>
</gene>
<evidence type="ECO:0008006" key="3">
    <source>
        <dbReference type="Google" id="ProtNLM"/>
    </source>
</evidence>
<evidence type="ECO:0000313" key="1">
    <source>
        <dbReference type="EMBL" id="HCL02878.1"/>
    </source>
</evidence>
<dbReference type="Proteomes" id="UP000262969">
    <property type="component" value="Unassembled WGS sequence"/>
</dbReference>
<comment type="caution">
    <text evidence="1">The sequence shown here is derived from an EMBL/GenBank/DDBJ whole genome shotgun (WGS) entry which is preliminary data.</text>
</comment>
<protein>
    <recommendedName>
        <fullName evidence="3">SnoaL-like domain-containing protein</fullName>
    </recommendedName>
</protein>
<reference evidence="1 2" key="1">
    <citation type="journal article" date="2018" name="Nat. Biotechnol.">
        <title>A standardized bacterial taxonomy based on genome phylogeny substantially revises the tree of life.</title>
        <authorList>
            <person name="Parks D.H."/>
            <person name="Chuvochina M."/>
            <person name="Waite D.W."/>
            <person name="Rinke C."/>
            <person name="Skarshewski A."/>
            <person name="Chaumeil P.A."/>
            <person name="Hugenholtz P."/>
        </authorList>
    </citation>
    <scope>NUCLEOTIDE SEQUENCE [LARGE SCALE GENOMIC DNA]</scope>
    <source>
        <strain evidence="1">UBA11728</strain>
    </source>
</reference>
<name>A0A3D2X938_9FIRM</name>